<proteinExistence type="predicted"/>
<name>A0A2T3H6E9_9GAMM</name>
<accession>A0A379YVD4</accession>
<keyword evidence="2" id="KW-1185">Reference proteome</keyword>
<dbReference type="Proteomes" id="UP000254069">
    <property type="component" value="Unassembled WGS sequence"/>
</dbReference>
<reference evidence="1 2" key="1">
    <citation type="submission" date="2018-06" db="EMBL/GenBank/DDBJ databases">
        <authorList>
            <consortium name="Pathogen Informatics"/>
            <person name="Doyle S."/>
        </authorList>
    </citation>
    <scope>NUCLEOTIDE SEQUENCE [LARGE SCALE GENOMIC DNA]</scope>
    <source>
        <strain evidence="1 2">NCTC10738</strain>
    </source>
</reference>
<dbReference type="EMBL" id="UGYO01000001">
    <property type="protein sequence ID" value="SUI50787.1"/>
    <property type="molecule type" value="Genomic_DNA"/>
</dbReference>
<protein>
    <submittedName>
        <fullName evidence="1">Uncharacterized protein</fullName>
    </submittedName>
</protein>
<organism evidence="1 2">
    <name type="scientific">Shewanella algae</name>
    <dbReference type="NCBI Taxonomy" id="38313"/>
    <lineage>
        <taxon>Bacteria</taxon>
        <taxon>Pseudomonadati</taxon>
        <taxon>Pseudomonadota</taxon>
        <taxon>Gammaproteobacteria</taxon>
        <taxon>Alteromonadales</taxon>
        <taxon>Shewanellaceae</taxon>
        <taxon>Shewanella</taxon>
    </lineage>
</organism>
<evidence type="ECO:0000313" key="1">
    <source>
        <dbReference type="EMBL" id="SUI50787.1"/>
    </source>
</evidence>
<dbReference type="AlphaFoldDB" id="A0A2T3H6E9"/>
<sequence>MKMTFVSQVPKPETSKTASLSCKNCSRLIEIEGEMLCYRGGKITELTPVNEAKNGFNLLCDGWQADRNQTKK</sequence>
<evidence type="ECO:0000313" key="2">
    <source>
        <dbReference type="Proteomes" id="UP000254069"/>
    </source>
</evidence>
<gene>
    <name evidence="1" type="ORF">NCTC10738_00575</name>
</gene>
<dbReference type="KEGG" id="salg:BS332_12400"/>
<accession>A0A2T3H6E9</accession>
<dbReference type="STRING" id="38313.GCA_000947195_01012"/>